<dbReference type="EMBL" id="GBXM01001110">
    <property type="protein sequence ID" value="JAI07468.1"/>
    <property type="molecule type" value="Transcribed_RNA"/>
</dbReference>
<accession>A0A0E9XXL8</accession>
<reference evidence="1" key="1">
    <citation type="submission" date="2014-11" db="EMBL/GenBank/DDBJ databases">
        <authorList>
            <person name="Amaro Gonzalez C."/>
        </authorList>
    </citation>
    <scope>NUCLEOTIDE SEQUENCE</scope>
</reference>
<proteinExistence type="predicted"/>
<evidence type="ECO:0000313" key="1">
    <source>
        <dbReference type="EMBL" id="JAI07468.1"/>
    </source>
</evidence>
<reference evidence="1" key="2">
    <citation type="journal article" date="2015" name="Fish Shellfish Immunol.">
        <title>Early steps in the European eel (Anguilla anguilla)-Vibrio vulnificus interaction in the gills: Role of the RtxA13 toxin.</title>
        <authorList>
            <person name="Callol A."/>
            <person name="Pajuelo D."/>
            <person name="Ebbesson L."/>
            <person name="Teles M."/>
            <person name="MacKenzie S."/>
            <person name="Amaro C."/>
        </authorList>
    </citation>
    <scope>NUCLEOTIDE SEQUENCE</scope>
</reference>
<organism evidence="1">
    <name type="scientific">Anguilla anguilla</name>
    <name type="common">European freshwater eel</name>
    <name type="synonym">Muraena anguilla</name>
    <dbReference type="NCBI Taxonomy" id="7936"/>
    <lineage>
        <taxon>Eukaryota</taxon>
        <taxon>Metazoa</taxon>
        <taxon>Chordata</taxon>
        <taxon>Craniata</taxon>
        <taxon>Vertebrata</taxon>
        <taxon>Euteleostomi</taxon>
        <taxon>Actinopterygii</taxon>
        <taxon>Neopterygii</taxon>
        <taxon>Teleostei</taxon>
        <taxon>Anguilliformes</taxon>
        <taxon>Anguillidae</taxon>
        <taxon>Anguilla</taxon>
    </lineage>
</organism>
<protein>
    <submittedName>
        <fullName evidence="1">Uncharacterized protein</fullName>
    </submittedName>
</protein>
<name>A0A0E9XXL8_ANGAN</name>
<sequence>MQVPHLKVLALGWGRRQDPLCVVEGVKPKISIVGVVLCPHLSVIVKLDHIIGQPVQELQSMSRKPVTKLHVF</sequence>
<dbReference type="AlphaFoldDB" id="A0A0E9XXL8"/>